<evidence type="ECO:0000313" key="2">
    <source>
        <dbReference type="Proteomes" id="UP001139981"/>
    </source>
</evidence>
<dbReference type="Proteomes" id="UP001139981">
    <property type="component" value="Unassembled WGS sequence"/>
</dbReference>
<evidence type="ECO:0000313" key="1">
    <source>
        <dbReference type="EMBL" id="KAJ2881374.1"/>
    </source>
</evidence>
<sequence length="393" mass="42708">SPQLGVDTSSPHADSVASDKPQHQRKGTLGDINVSFDEKDEERELAKTAGTPAFFAPELCCTADELAKVLKDERARRQAHMKLVSRNRHNTDTMLSAPATRTSTSTQIVDAEPESGSGKRGNSLRPTSMFIEKTPSNVGSGSASAVPLGVGGPAKSMKRHSTIASLLARPFSPKPRSSAGSGNTPGPALLPEDCDDELDDQPLPANVITPAIDIWAMGVTLYCLIYGRVPFQASTEFELFNIIPRQPLEFPQHLEAIEDCGSNSDPLLFNVQGGALDETLAAAAKPVRKVPLPPPDADLCDLLSRLLDKDFRTRITIEEIKHHPWVVRDLDHPSNWAQETDPTLRPSLVITSQEVEQAVVPKMRSQRGFRASVRRRISMLSPLASKGQQSHSP</sequence>
<reference evidence="1" key="1">
    <citation type="submission" date="2022-07" db="EMBL/GenBank/DDBJ databases">
        <title>Phylogenomic reconstructions and comparative analyses of Kickxellomycotina fungi.</title>
        <authorList>
            <person name="Reynolds N.K."/>
            <person name="Stajich J.E."/>
            <person name="Barry K."/>
            <person name="Grigoriev I.V."/>
            <person name="Crous P."/>
            <person name="Smith M.E."/>
        </authorList>
    </citation>
    <scope>NUCLEOTIDE SEQUENCE</scope>
    <source>
        <strain evidence="1">CBS 190363</strain>
    </source>
</reference>
<keyword evidence="2" id="KW-1185">Reference proteome</keyword>
<protein>
    <submittedName>
        <fullName evidence="1">Uncharacterized protein</fullName>
    </submittedName>
</protein>
<gene>
    <name evidence="1" type="ORF">IWW38_005807</name>
</gene>
<comment type="caution">
    <text evidence="1">The sequence shown here is derived from an EMBL/GenBank/DDBJ whole genome shotgun (WGS) entry which is preliminary data.</text>
</comment>
<accession>A0ACC1LU14</accession>
<proteinExistence type="predicted"/>
<feature type="non-terminal residue" evidence="1">
    <location>
        <position position="393"/>
    </location>
</feature>
<name>A0ACC1LU14_9FUNG</name>
<feature type="non-terminal residue" evidence="1">
    <location>
        <position position="1"/>
    </location>
</feature>
<organism evidence="1 2">
    <name type="scientific">Coemansia aciculifera</name>
    <dbReference type="NCBI Taxonomy" id="417176"/>
    <lineage>
        <taxon>Eukaryota</taxon>
        <taxon>Fungi</taxon>
        <taxon>Fungi incertae sedis</taxon>
        <taxon>Zoopagomycota</taxon>
        <taxon>Kickxellomycotina</taxon>
        <taxon>Kickxellomycetes</taxon>
        <taxon>Kickxellales</taxon>
        <taxon>Kickxellaceae</taxon>
        <taxon>Coemansia</taxon>
    </lineage>
</organism>
<dbReference type="EMBL" id="JANBVB010002949">
    <property type="protein sequence ID" value="KAJ2881374.1"/>
    <property type="molecule type" value="Genomic_DNA"/>
</dbReference>